<proteinExistence type="predicted"/>
<keyword evidence="2" id="KW-1185">Reference proteome</keyword>
<gene>
    <name evidence="1" type="ORF">SAMN02746066_04662</name>
</gene>
<sequence>MPKSKFSLSKKHEKLIDIAVMIPSDRREMSQLGGDRATIPIDHRWNAENSLILALETISKGTVYQDISFEIIEKCSEIFEYYDNKC</sequence>
<dbReference type="EMBL" id="FRCP01000044">
    <property type="protein sequence ID" value="SHN06094.1"/>
    <property type="molecule type" value="Genomic_DNA"/>
</dbReference>
<name>A0A1M7NPV8_9FIRM</name>
<dbReference type="AlphaFoldDB" id="A0A1M7NPV8"/>
<dbReference type="Proteomes" id="UP000184038">
    <property type="component" value="Unassembled WGS sequence"/>
</dbReference>
<protein>
    <submittedName>
        <fullName evidence="1">Uncharacterized protein</fullName>
    </submittedName>
</protein>
<evidence type="ECO:0000313" key="2">
    <source>
        <dbReference type="Proteomes" id="UP000184038"/>
    </source>
</evidence>
<dbReference type="RefSeq" id="WP_073292016.1">
    <property type="nucleotide sequence ID" value="NZ_FRCP01000044.1"/>
</dbReference>
<evidence type="ECO:0000313" key="1">
    <source>
        <dbReference type="EMBL" id="SHN06094.1"/>
    </source>
</evidence>
<reference evidence="1 2" key="1">
    <citation type="submission" date="2016-11" db="EMBL/GenBank/DDBJ databases">
        <authorList>
            <person name="Jaros S."/>
            <person name="Januszkiewicz K."/>
            <person name="Wedrychowicz H."/>
        </authorList>
    </citation>
    <scope>NUCLEOTIDE SEQUENCE [LARGE SCALE GENOMIC DNA]</scope>
    <source>
        <strain evidence="1 2">DSM 15930</strain>
    </source>
</reference>
<accession>A0A1M7NPV8</accession>
<dbReference type="STRING" id="1120996.SAMN02746066_04662"/>
<organism evidence="1 2">
    <name type="scientific">Anaerosporobacter mobilis DSM 15930</name>
    <dbReference type="NCBI Taxonomy" id="1120996"/>
    <lineage>
        <taxon>Bacteria</taxon>
        <taxon>Bacillati</taxon>
        <taxon>Bacillota</taxon>
        <taxon>Clostridia</taxon>
        <taxon>Lachnospirales</taxon>
        <taxon>Lachnospiraceae</taxon>
        <taxon>Anaerosporobacter</taxon>
    </lineage>
</organism>